<gene>
    <name evidence="1" type="ORF">F4820DRAFT_451100</name>
</gene>
<proteinExistence type="predicted"/>
<keyword evidence="2" id="KW-1185">Reference proteome</keyword>
<evidence type="ECO:0000313" key="1">
    <source>
        <dbReference type="EMBL" id="KAI4862269.1"/>
    </source>
</evidence>
<name>A0ACB9YS93_9PEZI</name>
<accession>A0ACB9YS93</accession>
<evidence type="ECO:0000313" key="2">
    <source>
        <dbReference type="Proteomes" id="UP001497700"/>
    </source>
</evidence>
<sequence length="102" mass="11100">MVAPSSSPSCLSTLQRSTLEVVLPATITHNGQVAGPVRRRGLWNSTEWLPSLVLSSLHLDQVPNSLGSRFDNIDFVPADLLTDALVAAENPAFKLLDFWESL</sequence>
<protein>
    <submittedName>
        <fullName evidence="1">Uncharacterized protein</fullName>
    </submittedName>
</protein>
<comment type="caution">
    <text evidence="1">The sequence shown here is derived from an EMBL/GenBank/DDBJ whole genome shotgun (WGS) entry which is preliminary data.</text>
</comment>
<organism evidence="1 2">
    <name type="scientific">Hypoxylon rubiginosum</name>
    <dbReference type="NCBI Taxonomy" id="110542"/>
    <lineage>
        <taxon>Eukaryota</taxon>
        <taxon>Fungi</taxon>
        <taxon>Dikarya</taxon>
        <taxon>Ascomycota</taxon>
        <taxon>Pezizomycotina</taxon>
        <taxon>Sordariomycetes</taxon>
        <taxon>Xylariomycetidae</taxon>
        <taxon>Xylariales</taxon>
        <taxon>Hypoxylaceae</taxon>
        <taxon>Hypoxylon</taxon>
    </lineage>
</organism>
<dbReference type="Proteomes" id="UP001497700">
    <property type="component" value="Unassembled WGS sequence"/>
</dbReference>
<dbReference type="EMBL" id="MU393529">
    <property type="protein sequence ID" value="KAI4862269.1"/>
    <property type="molecule type" value="Genomic_DNA"/>
</dbReference>
<reference evidence="1 2" key="1">
    <citation type="journal article" date="2022" name="New Phytol.">
        <title>Ecological generalism drives hyperdiversity of secondary metabolite gene clusters in xylarialean endophytes.</title>
        <authorList>
            <person name="Franco M.E.E."/>
            <person name="Wisecaver J.H."/>
            <person name="Arnold A.E."/>
            <person name="Ju Y.M."/>
            <person name="Slot J.C."/>
            <person name="Ahrendt S."/>
            <person name="Moore L.P."/>
            <person name="Eastman K.E."/>
            <person name="Scott K."/>
            <person name="Konkel Z."/>
            <person name="Mondo S.J."/>
            <person name="Kuo A."/>
            <person name="Hayes R.D."/>
            <person name="Haridas S."/>
            <person name="Andreopoulos B."/>
            <person name="Riley R."/>
            <person name="LaButti K."/>
            <person name="Pangilinan J."/>
            <person name="Lipzen A."/>
            <person name="Amirebrahimi M."/>
            <person name="Yan J."/>
            <person name="Adam C."/>
            <person name="Keymanesh K."/>
            <person name="Ng V."/>
            <person name="Louie K."/>
            <person name="Northen T."/>
            <person name="Drula E."/>
            <person name="Henrissat B."/>
            <person name="Hsieh H.M."/>
            <person name="Youens-Clark K."/>
            <person name="Lutzoni F."/>
            <person name="Miadlikowska J."/>
            <person name="Eastwood D.C."/>
            <person name="Hamelin R.C."/>
            <person name="Grigoriev I.V."/>
            <person name="U'Ren J.M."/>
        </authorList>
    </citation>
    <scope>NUCLEOTIDE SEQUENCE [LARGE SCALE GENOMIC DNA]</scope>
    <source>
        <strain evidence="1 2">CBS 119005</strain>
    </source>
</reference>